<dbReference type="InParanoid" id="H3A9D7"/>
<evidence type="ECO:0000313" key="1">
    <source>
        <dbReference type="Ensembl" id="ENSLACP00000006258.1"/>
    </source>
</evidence>
<dbReference type="eggNOG" id="ENOG502RZEF">
    <property type="taxonomic scope" value="Eukaryota"/>
</dbReference>
<reference evidence="1" key="3">
    <citation type="submission" date="2025-09" db="UniProtKB">
        <authorList>
            <consortium name="Ensembl"/>
        </authorList>
    </citation>
    <scope>IDENTIFICATION</scope>
</reference>
<dbReference type="AlphaFoldDB" id="H3A9D7"/>
<dbReference type="STRING" id="7897.ENSLACP00000006258"/>
<dbReference type="Gene3D" id="3.60.10.10">
    <property type="entry name" value="Endonuclease/exonuclease/phosphatase"/>
    <property type="match status" value="1"/>
</dbReference>
<keyword evidence="2" id="KW-1185">Reference proteome</keyword>
<sequence length="414" mass="47055">EKGLNPMTTCFITWNVNAINNLIKRYKILSYLNRLGADMALIQEAHFIPTEMRKPRTRWFNSKSRDVCILISKNTPFIELEAESDKEGRFVVVRGIIRGTEVTIVSLYAQSQDPTRRYVGLAHMLAKYKDTSLTIGGDARLGRSGPSLPSNSSTSRALQQFSREMGLINIWIALHQGKRDYIFYFSAHQFYSRLDSFMVSQQVGLGTLEVSNMSNCYPIMVQPHLIFSLPDLKINKGFVSQLQQAASSFFQINENTVTSKLILGDAFKATIRGWIISQATYKKKVYKIEWLKLEEELTKLETEHKASPEDSEILGTLQKTQLDLQNIINHKTEYALFKSKERYFAVGDKAGKLLAHHLKKLEMANMIYEIRSKDIDNHSTSEGIDKFLNTFGFLPLILDAITALYSSPKACVIA</sequence>
<proteinExistence type="predicted"/>
<dbReference type="Ensembl" id="ENSLACT00000006310.1">
    <property type="protein sequence ID" value="ENSLACP00000006258.1"/>
    <property type="gene ID" value="ENSLACG00000005551.1"/>
</dbReference>
<dbReference type="HOGENOM" id="CLU_000680_2_0_1"/>
<dbReference type="Proteomes" id="UP000008672">
    <property type="component" value="Unassembled WGS sequence"/>
</dbReference>
<dbReference type="SUPFAM" id="SSF56219">
    <property type="entry name" value="DNase I-like"/>
    <property type="match status" value="1"/>
</dbReference>
<organism evidence="1 2">
    <name type="scientific">Latimeria chalumnae</name>
    <name type="common">Coelacanth</name>
    <dbReference type="NCBI Taxonomy" id="7897"/>
    <lineage>
        <taxon>Eukaryota</taxon>
        <taxon>Metazoa</taxon>
        <taxon>Chordata</taxon>
        <taxon>Craniata</taxon>
        <taxon>Vertebrata</taxon>
        <taxon>Euteleostomi</taxon>
        <taxon>Coelacanthiformes</taxon>
        <taxon>Coelacanthidae</taxon>
        <taxon>Latimeria</taxon>
    </lineage>
</organism>
<reference evidence="1" key="2">
    <citation type="submission" date="2025-08" db="UniProtKB">
        <authorList>
            <consortium name="Ensembl"/>
        </authorList>
    </citation>
    <scope>IDENTIFICATION</scope>
</reference>
<protein>
    <recommendedName>
        <fullName evidence="3">Endonuclease/exonuclease/phosphatase domain-containing protein</fullName>
    </recommendedName>
</protein>
<dbReference type="EMBL" id="AFYH01134698">
    <property type="status" value="NOT_ANNOTATED_CDS"/>
    <property type="molecule type" value="Genomic_DNA"/>
</dbReference>
<dbReference type="InterPro" id="IPR036691">
    <property type="entry name" value="Endo/exonu/phosph_ase_sf"/>
</dbReference>
<dbReference type="GeneTree" id="ENSGT00940000164503"/>
<name>H3A9D7_LATCH</name>
<evidence type="ECO:0000313" key="2">
    <source>
        <dbReference type="Proteomes" id="UP000008672"/>
    </source>
</evidence>
<reference evidence="2" key="1">
    <citation type="submission" date="2011-08" db="EMBL/GenBank/DDBJ databases">
        <title>The draft genome of Latimeria chalumnae.</title>
        <authorList>
            <person name="Di Palma F."/>
            <person name="Alfoldi J."/>
            <person name="Johnson J."/>
            <person name="Berlin A."/>
            <person name="Gnerre S."/>
            <person name="Jaffe D."/>
            <person name="MacCallum I."/>
            <person name="Young S."/>
            <person name="Walker B.J."/>
            <person name="Lander E."/>
            <person name="Lindblad-Toh K."/>
        </authorList>
    </citation>
    <scope>NUCLEOTIDE SEQUENCE [LARGE SCALE GENOMIC DNA]</scope>
    <source>
        <strain evidence="2">Wild caught</strain>
    </source>
</reference>
<evidence type="ECO:0008006" key="3">
    <source>
        <dbReference type="Google" id="ProtNLM"/>
    </source>
</evidence>
<accession>H3A9D7</accession>